<reference evidence="2" key="1">
    <citation type="submission" date="2020-02" db="EMBL/GenBank/DDBJ databases">
        <authorList>
            <person name="Meier V. D."/>
        </authorList>
    </citation>
    <scope>NUCLEOTIDE SEQUENCE</scope>
    <source>
        <strain evidence="2">AVDCRST_MAG68</strain>
    </source>
</reference>
<feature type="compositionally biased region" description="Basic and acidic residues" evidence="1">
    <location>
        <begin position="27"/>
        <end position="54"/>
    </location>
</feature>
<feature type="non-terminal residue" evidence="2">
    <location>
        <position position="64"/>
    </location>
</feature>
<protein>
    <submittedName>
        <fullName evidence="2">Uncharacterized protein</fullName>
    </submittedName>
</protein>
<feature type="non-terminal residue" evidence="2">
    <location>
        <position position="1"/>
    </location>
</feature>
<feature type="region of interest" description="Disordered" evidence="1">
    <location>
        <begin position="1"/>
        <end position="64"/>
    </location>
</feature>
<dbReference type="EMBL" id="CADCTW010000106">
    <property type="protein sequence ID" value="CAA9327154.1"/>
    <property type="molecule type" value="Genomic_DNA"/>
</dbReference>
<organism evidence="2">
    <name type="scientific">uncultured Gemmatimonadota bacterium</name>
    <dbReference type="NCBI Taxonomy" id="203437"/>
    <lineage>
        <taxon>Bacteria</taxon>
        <taxon>Pseudomonadati</taxon>
        <taxon>Gemmatimonadota</taxon>
        <taxon>environmental samples</taxon>
    </lineage>
</organism>
<evidence type="ECO:0000313" key="2">
    <source>
        <dbReference type="EMBL" id="CAA9327154.1"/>
    </source>
</evidence>
<gene>
    <name evidence="2" type="ORF">AVDCRST_MAG68-2329</name>
</gene>
<proteinExistence type="predicted"/>
<sequence length="64" mass="7320">DLQGRVEQVRRGIQRQLSGPSGLLVAGRDRGGSPGEHPRRDPGVPRRRQRDGERRRTRGRSRRL</sequence>
<name>A0A6J4LB39_9BACT</name>
<evidence type="ECO:0000256" key="1">
    <source>
        <dbReference type="SAM" id="MobiDB-lite"/>
    </source>
</evidence>
<accession>A0A6J4LB39</accession>
<feature type="compositionally biased region" description="Basic residues" evidence="1">
    <location>
        <begin position="55"/>
        <end position="64"/>
    </location>
</feature>
<dbReference type="AlphaFoldDB" id="A0A6J4LB39"/>